<keyword evidence="1" id="KW-0812">Transmembrane</keyword>
<evidence type="ECO:0000313" key="3">
    <source>
        <dbReference type="Proteomes" id="UP001501565"/>
    </source>
</evidence>
<accession>A0ABP7MC31</accession>
<evidence type="ECO:0000313" key="2">
    <source>
        <dbReference type="EMBL" id="GAA3916873.1"/>
    </source>
</evidence>
<protein>
    <submittedName>
        <fullName evidence="2">Uncharacterized protein</fullName>
    </submittedName>
</protein>
<organism evidence="2 3">
    <name type="scientific">Litoribacillus peritrichatus</name>
    <dbReference type="NCBI Taxonomy" id="718191"/>
    <lineage>
        <taxon>Bacteria</taxon>
        <taxon>Pseudomonadati</taxon>
        <taxon>Pseudomonadota</taxon>
        <taxon>Gammaproteobacteria</taxon>
        <taxon>Oceanospirillales</taxon>
        <taxon>Oceanospirillaceae</taxon>
        <taxon>Litoribacillus</taxon>
    </lineage>
</organism>
<evidence type="ECO:0000256" key="1">
    <source>
        <dbReference type="SAM" id="Phobius"/>
    </source>
</evidence>
<name>A0ABP7MC31_9GAMM</name>
<keyword evidence="3" id="KW-1185">Reference proteome</keyword>
<dbReference type="Proteomes" id="UP001501565">
    <property type="component" value="Unassembled WGS sequence"/>
</dbReference>
<keyword evidence="1" id="KW-1133">Transmembrane helix</keyword>
<sequence>MIDKTFVVGFFIFATVIIGFLFVLFGQITVRKLRKNPKTKDALGLEFVSGWGIINVAQTLSFPRSWSIKLEQSAIGSMYANYELLYENTSKLDRFLGVLFYWPFMIVGLSGALLVLLNFLGLFDG</sequence>
<gene>
    <name evidence="2" type="ORF">GCM10022277_09650</name>
</gene>
<feature type="transmembrane region" description="Helical" evidence="1">
    <location>
        <begin position="100"/>
        <end position="123"/>
    </location>
</feature>
<proteinExistence type="predicted"/>
<comment type="caution">
    <text evidence="2">The sequence shown here is derived from an EMBL/GenBank/DDBJ whole genome shotgun (WGS) entry which is preliminary data.</text>
</comment>
<feature type="transmembrane region" description="Helical" evidence="1">
    <location>
        <begin position="6"/>
        <end position="30"/>
    </location>
</feature>
<dbReference type="EMBL" id="BAABBN010000004">
    <property type="protein sequence ID" value="GAA3916873.1"/>
    <property type="molecule type" value="Genomic_DNA"/>
</dbReference>
<keyword evidence="1" id="KW-0472">Membrane</keyword>
<reference evidence="3" key="1">
    <citation type="journal article" date="2019" name="Int. J. Syst. Evol. Microbiol.">
        <title>The Global Catalogue of Microorganisms (GCM) 10K type strain sequencing project: providing services to taxonomists for standard genome sequencing and annotation.</title>
        <authorList>
            <consortium name="The Broad Institute Genomics Platform"/>
            <consortium name="The Broad Institute Genome Sequencing Center for Infectious Disease"/>
            <person name="Wu L."/>
            <person name="Ma J."/>
        </authorList>
    </citation>
    <scope>NUCLEOTIDE SEQUENCE [LARGE SCALE GENOMIC DNA]</scope>
    <source>
        <strain evidence="3">JCM 17551</strain>
    </source>
</reference>
<dbReference type="RefSeq" id="WP_344796048.1">
    <property type="nucleotide sequence ID" value="NZ_BAABBN010000004.1"/>
</dbReference>